<dbReference type="PANTHER" id="PTHR43662">
    <property type="match status" value="1"/>
</dbReference>
<feature type="domain" description="WSC" evidence="2">
    <location>
        <begin position="496"/>
        <end position="596"/>
    </location>
</feature>
<accession>G7DWJ7</accession>
<dbReference type="RefSeq" id="XP_014565932.1">
    <property type="nucleotide sequence ID" value="XM_014710446.1"/>
</dbReference>
<dbReference type="InterPro" id="IPR002889">
    <property type="entry name" value="WSC_carb-bd"/>
</dbReference>
<dbReference type="AlphaFoldDB" id="G7DWJ7"/>
<feature type="region of interest" description="Disordered" evidence="1">
    <location>
        <begin position="610"/>
        <end position="641"/>
    </location>
</feature>
<evidence type="ECO:0000313" key="4">
    <source>
        <dbReference type="Proteomes" id="UP000009131"/>
    </source>
</evidence>
<gene>
    <name evidence="3" type="primary">Mo01612</name>
    <name evidence="3" type="ORF">E5Q_01612</name>
</gene>
<reference evidence="3 4" key="1">
    <citation type="journal article" date="2011" name="J. Gen. Appl. Microbiol.">
        <title>Draft genome sequencing of the enigmatic basidiomycete Mixia osmundae.</title>
        <authorList>
            <person name="Nishida H."/>
            <person name="Nagatsuka Y."/>
            <person name="Sugiyama J."/>
        </authorList>
    </citation>
    <scope>NUCLEOTIDE SEQUENCE [LARGE SCALE GENOMIC DNA]</scope>
    <source>
        <strain evidence="4">CBS 9802 / IAM 14324 / JCM 22182 / KY 12970</strain>
    </source>
</reference>
<sequence>MKVPTGAILLTASAQSARAFFRVGCHVLGHDRIDPIVSPGTFSSHAHVLHGAATISPTAAYADLRAAPCSSCEVVDDLSAYWTPMPYFAWANGSFTALKQQDGIFAYYMRRPVGNETVQAFPAGFKMLAGTSALRSFNASSLEQQGVAWSCRGSSAPQNADGSTDGYNLPVGQTCNLALRLMLRFPQCWDGKNLDSADHKSHMAYPSQVIQGTCPSTHPVRLPFLQFEQNWNHVDYPFSQALNPNQPIVLANGDATGYGMHGDFFNGWDVPKLQAALDTCDPNSTGQVGNCQKQVLTLRPNFWSTTYQAAGVCQRSQSVNEQVMGTLPALPGNNPITSGPANAAALADPTPPSLFTNLTSWNGLIVPPGVEMPMGTPGTVMQSGNWSYVGCQPLQNATTAMYALQTAVSRSNNQTVEGCTSACAAQGLRYCGLENGVACWGGNTTQFAPTPSSYANCNAMASGNLTEGGGGPRFLAAYVNTAWQQSVFIDPAPIAGSNYQGCYVDRVSPRILSRSLGTSFASPKLCAAACQKASTNYTYFGLEGGNQCWCDSKLTSATPAVPFADPIAGGCTAACSSNATTYCGGPYGRMSLWSIPAGAAASSPIARLAATSSSKTTSSTPKPISTSKSSSTSKATSTVKH</sequence>
<dbReference type="InParanoid" id="G7DWJ7"/>
<comment type="caution">
    <text evidence="3">The sequence shown here is derived from an EMBL/GenBank/DDBJ whole genome shotgun (WGS) entry which is preliminary data.</text>
</comment>
<organism evidence="3 4">
    <name type="scientific">Mixia osmundae (strain CBS 9802 / IAM 14324 / JCM 22182 / KY 12970)</name>
    <dbReference type="NCBI Taxonomy" id="764103"/>
    <lineage>
        <taxon>Eukaryota</taxon>
        <taxon>Fungi</taxon>
        <taxon>Dikarya</taxon>
        <taxon>Basidiomycota</taxon>
        <taxon>Pucciniomycotina</taxon>
        <taxon>Mixiomycetes</taxon>
        <taxon>Mixiales</taxon>
        <taxon>Mixiaceae</taxon>
        <taxon>Mixia</taxon>
    </lineage>
</organism>
<dbReference type="OrthoDB" id="74764at2759"/>
<dbReference type="OMA" id="EMLAGDH"/>
<evidence type="ECO:0000313" key="3">
    <source>
        <dbReference type="EMBL" id="GAA94957.1"/>
    </source>
</evidence>
<dbReference type="HOGENOM" id="CLU_014722_3_2_1"/>
<dbReference type="eggNOG" id="KOG4157">
    <property type="taxonomic scope" value="Eukaryota"/>
</dbReference>
<dbReference type="STRING" id="764103.G7DWJ7"/>
<dbReference type="Pfam" id="PF09362">
    <property type="entry name" value="DUF1996"/>
    <property type="match status" value="1"/>
</dbReference>
<dbReference type="Proteomes" id="UP000009131">
    <property type="component" value="Unassembled WGS sequence"/>
</dbReference>
<reference evidence="3 4" key="2">
    <citation type="journal article" date="2012" name="Open Biol.">
        <title>Characteristics of nucleosomes and linker DNA regions on the genome of the basidiomycete Mixia osmundae revealed by mono- and dinucleosome mapping.</title>
        <authorList>
            <person name="Nishida H."/>
            <person name="Kondo S."/>
            <person name="Matsumoto T."/>
            <person name="Suzuki Y."/>
            <person name="Yoshikawa H."/>
            <person name="Taylor T.D."/>
            <person name="Sugiyama J."/>
        </authorList>
    </citation>
    <scope>NUCLEOTIDE SEQUENCE [LARGE SCALE GENOMIC DNA]</scope>
    <source>
        <strain evidence="4">CBS 9802 / IAM 14324 / JCM 22182 / KY 12970</strain>
    </source>
</reference>
<keyword evidence="4" id="KW-1185">Reference proteome</keyword>
<dbReference type="PANTHER" id="PTHR43662:SF3">
    <property type="entry name" value="DOMAIN PROTEIN, PUTATIVE (AFU_ORTHOLOGUE AFUA_6G11970)-RELATED"/>
    <property type="match status" value="1"/>
</dbReference>
<proteinExistence type="predicted"/>
<evidence type="ECO:0000259" key="2">
    <source>
        <dbReference type="PROSITE" id="PS51212"/>
    </source>
</evidence>
<dbReference type="EMBL" id="BABT02000052">
    <property type="protein sequence ID" value="GAA94957.1"/>
    <property type="molecule type" value="Genomic_DNA"/>
</dbReference>
<dbReference type="SMART" id="SM00321">
    <property type="entry name" value="WSC"/>
    <property type="match status" value="2"/>
</dbReference>
<dbReference type="InterPro" id="IPR018535">
    <property type="entry name" value="DUF1996"/>
</dbReference>
<feature type="domain" description="WSC" evidence="2">
    <location>
        <begin position="385"/>
        <end position="481"/>
    </location>
</feature>
<protein>
    <recommendedName>
        <fullName evidence="2">WSC domain-containing protein</fullName>
    </recommendedName>
</protein>
<evidence type="ECO:0000256" key="1">
    <source>
        <dbReference type="SAM" id="MobiDB-lite"/>
    </source>
</evidence>
<name>G7DWJ7_MIXOS</name>
<dbReference type="PROSITE" id="PS51212">
    <property type="entry name" value="WSC"/>
    <property type="match status" value="2"/>
</dbReference>
<dbReference type="Pfam" id="PF01822">
    <property type="entry name" value="WSC"/>
    <property type="match status" value="2"/>
</dbReference>